<sequence length="254" mass="29103">MGGKPTYREGPERLSPVIELKFADNKLEMWFAGGPRAYLTPGAAAKLANQLINPPTDAWYVVSQDGYQVAIKANLIVFGEQYLPDGLSFVERYEFVYVWRPPLPERFDLVSRLLEFRPNLAILGNYPRITRCYWFHDGMIHGYWTVKRSQQCGDHTLLDMGPTLHVEHGYPKPFNRPVIGVEVVGSEALEEPRFTDEELKLLLNDFLVGDRIAYATDPPNKHNEIKESTLKKLKTMFEQRGLADFYACWGPKHA</sequence>
<dbReference type="EMBL" id="CAMXCT010000001">
    <property type="protein sequence ID" value="CAI3971541.1"/>
    <property type="molecule type" value="Genomic_DNA"/>
</dbReference>
<organism evidence="1">
    <name type="scientific">Cladocopium goreaui</name>
    <dbReference type="NCBI Taxonomy" id="2562237"/>
    <lineage>
        <taxon>Eukaryota</taxon>
        <taxon>Sar</taxon>
        <taxon>Alveolata</taxon>
        <taxon>Dinophyceae</taxon>
        <taxon>Suessiales</taxon>
        <taxon>Symbiodiniaceae</taxon>
        <taxon>Cladocopium</taxon>
    </lineage>
</organism>
<gene>
    <name evidence="1" type="ORF">C1SCF055_LOCUS131</name>
</gene>
<dbReference type="Proteomes" id="UP001152797">
    <property type="component" value="Unassembled WGS sequence"/>
</dbReference>
<name>A0A9P1FD46_9DINO</name>
<keyword evidence="3" id="KW-1185">Reference proteome</keyword>
<dbReference type="AlphaFoldDB" id="A0A9P1FD46"/>
<dbReference type="EMBL" id="CAMXCT020000001">
    <property type="protein sequence ID" value="CAL1124916.1"/>
    <property type="molecule type" value="Genomic_DNA"/>
</dbReference>
<protein>
    <submittedName>
        <fullName evidence="1">Uncharacterized protein</fullName>
    </submittedName>
</protein>
<comment type="caution">
    <text evidence="1">The sequence shown here is derived from an EMBL/GenBank/DDBJ whole genome shotgun (WGS) entry which is preliminary data.</text>
</comment>
<proteinExistence type="predicted"/>
<evidence type="ECO:0000313" key="1">
    <source>
        <dbReference type="EMBL" id="CAI3971541.1"/>
    </source>
</evidence>
<evidence type="ECO:0000313" key="2">
    <source>
        <dbReference type="EMBL" id="CAL1124916.1"/>
    </source>
</evidence>
<reference evidence="1" key="1">
    <citation type="submission" date="2022-10" db="EMBL/GenBank/DDBJ databases">
        <authorList>
            <person name="Chen Y."/>
            <person name="Dougan E. K."/>
            <person name="Chan C."/>
            <person name="Rhodes N."/>
            <person name="Thang M."/>
        </authorList>
    </citation>
    <scope>NUCLEOTIDE SEQUENCE</scope>
</reference>
<dbReference type="EMBL" id="CAMXCT030000001">
    <property type="protein sequence ID" value="CAL4758853.1"/>
    <property type="molecule type" value="Genomic_DNA"/>
</dbReference>
<accession>A0A9P1FD46</accession>
<evidence type="ECO:0000313" key="3">
    <source>
        <dbReference type="Proteomes" id="UP001152797"/>
    </source>
</evidence>
<reference evidence="2" key="2">
    <citation type="submission" date="2024-04" db="EMBL/GenBank/DDBJ databases">
        <authorList>
            <person name="Chen Y."/>
            <person name="Shah S."/>
            <person name="Dougan E. K."/>
            <person name="Thang M."/>
            <person name="Chan C."/>
        </authorList>
    </citation>
    <scope>NUCLEOTIDE SEQUENCE [LARGE SCALE GENOMIC DNA]</scope>
</reference>